<dbReference type="PANTHER" id="PTHR43861">
    <property type="entry name" value="TRANS-ACONITATE 2-METHYLTRANSFERASE-RELATED"/>
    <property type="match status" value="1"/>
</dbReference>
<dbReference type="SUPFAM" id="SSF48452">
    <property type="entry name" value="TPR-like"/>
    <property type="match status" value="1"/>
</dbReference>
<sequence>MGGKPFTCPDPVADRRASFAEALAEAGDLAGAIEVLSGAMERVPGWAAGWYRLGEYRERAGEAGAAADDFARAVEADPSDALGAGLKRDLARGMPLAESMPPAFVELLFDQYAPRFERSLVDKLAYRGPALILERLQAGGFTRAQRALDLGCGTGLMGEVLRPLCTRLEGLDLSGEMLRQARAKGIYDRLEKADIASLDLGAERYDLIVAADVFAYLGALERVIAWCAGSLGEGGLLAFTVEDGEGPVTLQESRRFAHSRAYLADLLAAAGFAQVEIADCVVRQDRGADIASLCVVASAPALRHDREGDGEAMAAV</sequence>
<dbReference type="AlphaFoldDB" id="A0A4S2H398"/>
<proteinExistence type="predicted"/>
<evidence type="ECO:0000256" key="1">
    <source>
        <dbReference type="PROSITE-ProRule" id="PRU00339"/>
    </source>
</evidence>
<dbReference type="InterPro" id="IPR011990">
    <property type="entry name" value="TPR-like_helical_dom_sf"/>
</dbReference>
<gene>
    <name evidence="3" type="ORF">E5163_00850</name>
</gene>
<dbReference type="Gene3D" id="3.40.50.150">
    <property type="entry name" value="Vaccinia Virus protein VP39"/>
    <property type="match status" value="1"/>
</dbReference>
<dbReference type="EMBL" id="SRXW01000001">
    <property type="protein sequence ID" value="TGY89722.1"/>
    <property type="molecule type" value="Genomic_DNA"/>
</dbReference>
<evidence type="ECO:0000313" key="3">
    <source>
        <dbReference type="EMBL" id="TGY89722.1"/>
    </source>
</evidence>
<dbReference type="PANTHER" id="PTHR43861:SF1">
    <property type="entry name" value="TRANS-ACONITATE 2-METHYLTRANSFERASE"/>
    <property type="match status" value="1"/>
</dbReference>
<organism evidence="3 4">
    <name type="scientific">Marinicauda algicola</name>
    <dbReference type="NCBI Taxonomy" id="2029849"/>
    <lineage>
        <taxon>Bacteria</taxon>
        <taxon>Pseudomonadati</taxon>
        <taxon>Pseudomonadota</taxon>
        <taxon>Alphaproteobacteria</taxon>
        <taxon>Maricaulales</taxon>
        <taxon>Maricaulaceae</taxon>
        <taxon>Marinicauda</taxon>
    </lineage>
</organism>
<evidence type="ECO:0000313" key="4">
    <source>
        <dbReference type="Proteomes" id="UP000308054"/>
    </source>
</evidence>
<comment type="caution">
    <text evidence="3">The sequence shown here is derived from an EMBL/GenBank/DDBJ whole genome shotgun (WGS) entry which is preliminary data.</text>
</comment>
<keyword evidence="1" id="KW-0802">TPR repeat</keyword>
<reference evidence="3 4" key="1">
    <citation type="journal article" date="2017" name="Int. J. Syst. Evol. Microbiol.">
        <title>Marinicauda algicola sp. nov., isolated from a marine red alga Rhodosorus marinus.</title>
        <authorList>
            <person name="Jeong S.E."/>
            <person name="Jeon S.H."/>
            <person name="Chun B.H."/>
            <person name="Kim D.W."/>
            <person name="Jeon C.O."/>
        </authorList>
    </citation>
    <scope>NUCLEOTIDE SEQUENCE [LARGE SCALE GENOMIC DNA]</scope>
    <source>
        <strain evidence="3 4">JCM 31718</strain>
    </source>
</reference>
<accession>A0A4S2H398</accession>
<feature type="repeat" description="TPR" evidence="1">
    <location>
        <begin position="47"/>
        <end position="80"/>
    </location>
</feature>
<dbReference type="Proteomes" id="UP000308054">
    <property type="component" value="Unassembled WGS sequence"/>
</dbReference>
<keyword evidence="3" id="KW-0489">Methyltransferase</keyword>
<dbReference type="InterPro" id="IPR013216">
    <property type="entry name" value="Methyltransf_11"/>
</dbReference>
<keyword evidence="3" id="KW-0808">Transferase</keyword>
<dbReference type="Pfam" id="PF08241">
    <property type="entry name" value="Methyltransf_11"/>
    <property type="match status" value="1"/>
</dbReference>
<dbReference type="InterPro" id="IPR029063">
    <property type="entry name" value="SAM-dependent_MTases_sf"/>
</dbReference>
<dbReference type="PROSITE" id="PS50005">
    <property type="entry name" value="TPR"/>
    <property type="match status" value="1"/>
</dbReference>
<evidence type="ECO:0000259" key="2">
    <source>
        <dbReference type="Pfam" id="PF08241"/>
    </source>
</evidence>
<dbReference type="GO" id="GO:0008757">
    <property type="term" value="F:S-adenosylmethionine-dependent methyltransferase activity"/>
    <property type="evidence" value="ECO:0007669"/>
    <property type="project" value="InterPro"/>
</dbReference>
<dbReference type="RefSeq" id="WP_135994221.1">
    <property type="nucleotide sequence ID" value="NZ_CP071057.1"/>
</dbReference>
<feature type="domain" description="Methyltransferase type 11" evidence="2">
    <location>
        <begin position="148"/>
        <end position="239"/>
    </location>
</feature>
<dbReference type="GO" id="GO:0032259">
    <property type="term" value="P:methylation"/>
    <property type="evidence" value="ECO:0007669"/>
    <property type="project" value="UniProtKB-KW"/>
</dbReference>
<dbReference type="Gene3D" id="1.25.40.10">
    <property type="entry name" value="Tetratricopeptide repeat domain"/>
    <property type="match status" value="1"/>
</dbReference>
<dbReference type="SUPFAM" id="SSF53335">
    <property type="entry name" value="S-adenosyl-L-methionine-dependent methyltransferases"/>
    <property type="match status" value="1"/>
</dbReference>
<keyword evidence="4" id="KW-1185">Reference proteome</keyword>
<dbReference type="OrthoDB" id="9765084at2"/>
<protein>
    <submittedName>
        <fullName evidence="3">Methyltransferase domain-containing protein</fullName>
    </submittedName>
</protein>
<dbReference type="InterPro" id="IPR019734">
    <property type="entry name" value="TPR_rpt"/>
</dbReference>
<dbReference type="CDD" id="cd02440">
    <property type="entry name" value="AdoMet_MTases"/>
    <property type="match status" value="1"/>
</dbReference>
<name>A0A4S2H398_9PROT</name>